<proteinExistence type="predicted"/>
<gene>
    <name evidence="6" type="primary">LOC106549621</name>
</gene>
<evidence type="ECO:0000313" key="6">
    <source>
        <dbReference type="RefSeq" id="XP_013922798.1"/>
    </source>
</evidence>
<dbReference type="InterPro" id="IPR001304">
    <property type="entry name" value="C-type_lectin-like"/>
</dbReference>
<dbReference type="Proteomes" id="UP000504617">
    <property type="component" value="Unplaced"/>
</dbReference>
<dbReference type="InterPro" id="IPR016186">
    <property type="entry name" value="C-type_lectin-like/link_sf"/>
</dbReference>
<dbReference type="InterPro" id="IPR050111">
    <property type="entry name" value="C-type_lectin/snaclec_domain"/>
</dbReference>
<reference evidence="6" key="1">
    <citation type="submission" date="2025-08" db="UniProtKB">
        <authorList>
            <consortium name="RefSeq"/>
        </authorList>
    </citation>
    <scope>IDENTIFICATION</scope>
    <source>
        <tissue evidence="6">Skeletal muscle</tissue>
    </source>
</reference>
<dbReference type="GeneID" id="106549621"/>
<evidence type="ECO:0000256" key="2">
    <source>
        <dbReference type="ARBA" id="ARBA00022525"/>
    </source>
</evidence>
<protein>
    <submittedName>
        <fullName evidence="6">C-type lectin 1-like</fullName>
    </submittedName>
</protein>
<dbReference type="SUPFAM" id="SSF56436">
    <property type="entry name" value="C-type lectin-like"/>
    <property type="match status" value="1"/>
</dbReference>
<dbReference type="KEGG" id="tsr:106549621"/>
<evidence type="ECO:0000259" key="4">
    <source>
        <dbReference type="PROSITE" id="PS50041"/>
    </source>
</evidence>
<dbReference type="Gene3D" id="3.10.100.10">
    <property type="entry name" value="Mannose-Binding Protein A, subunit A"/>
    <property type="match status" value="1"/>
</dbReference>
<dbReference type="PROSITE" id="PS50041">
    <property type="entry name" value="C_TYPE_LECTIN_2"/>
    <property type="match status" value="1"/>
</dbReference>
<dbReference type="Pfam" id="PF00059">
    <property type="entry name" value="Lectin_C"/>
    <property type="match status" value="1"/>
</dbReference>
<keyword evidence="2" id="KW-0964">Secreted</keyword>
<evidence type="ECO:0000256" key="3">
    <source>
        <dbReference type="ARBA" id="ARBA00023157"/>
    </source>
</evidence>
<dbReference type="RefSeq" id="XP_013922798.1">
    <property type="nucleotide sequence ID" value="XM_014067323.1"/>
</dbReference>
<dbReference type="SMART" id="SM00034">
    <property type="entry name" value="CLECT"/>
    <property type="match status" value="1"/>
</dbReference>
<keyword evidence="5" id="KW-1185">Reference proteome</keyword>
<comment type="subcellular location">
    <subcellularLocation>
        <location evidence="1">Secreted</location>
    </subcellularLocation>
</comment>
<dbReference type="OrthoDB" id="441660at2759"/>
<evidence type="ECO:0000313" key="5">
    <source>
        <dbReference type="Proteomes" id="UP000504617"/>
    </source>
</evidence>
<name>A0A6I9YF25_9SAUR</name>
<dbReference type="GO" id="GO:0005576">
    <property type="term" value="C:extracellular region"/>
    <property type="evidence" value="ECO:0007669"/>
    <property type="project" value="UniProtKB-SubCell"/>
</dbReference>
<evidence type="ECO:0000256" key="1">
    <source>
        <dbReference type="ARBA" id="ARBA00004613"/>
    </source>
</evidence>
<feature type="domain" description="C-type lectin" evidence="4">
    <location>
        <begin position="1"/>
        <end position="109"/>
    </location>
</feature>
<organism evidence="5 6">
    <name type="scientific">Thamnophis sirtalis</name>
    <dbReference type="NCBI Taxonomy" id="35019"/>
    <lineage>
        <taxon>Eukaryota</taxon>
        <taxon>Metazoa</taxon>
        <taxon>Chordata</taxon>
        <taxon>Craniata</taxon>
        <taxon>Vertebrata</taxon>
        <taxon>Euteleostomi</taxon>
        <taxon>Lepidosauria</taxon>
        <taxon>Squamata</taxon>
        <taxon>Bifurcata</taxon>
        <taxon>Unidentata</taxon>
        <taxon>Episquamata</taxon>
        <taxon>Toxicofera</taxon>
        <taxon>Serpentes</taxon>
        <taxon>Colubroidea</taxon>
        <taxon>Colubridae</taxon>
        <taxon>Natricinae</taxon>
        <taxon>Thamnophis</taxon>
    </lineage>
</organism>
<dbReference type="PANTHER" id="PTHR22803">
    <property type="entry name" value="MANNOSE, PHOSPHOLIPASE, LECTIN RECEPTOR RELATED"/>
    <property type="match status" value="1"/>
</dbReference>
<dbReference type="AlphaFoldDB" id="A0A6I9YF25"/>
<accession>A0A6I9YF25</accession>
<dbReference type="CDD" id="cd00037">
    <property type="entry name" value="CLECT"/>
    <property type="match status" value="1"/>
</dbReference>
<sequence length="122" mass="14000">MTTCHHEFDTSERTCQEAKENGHLASIKDVEGAAKLSKYLRENSILHFDVWIGMRLSKINNKWEWSDGSNVTYVSWEKGQPDNFLKLEFCAVVTGNSRKIVEDDGFECDNEELIKAVTPEEE</sequence>
<dbReference type="InterPro" id="IPR016187">
    <property type="entry name" value="CTDL_fold"/>
</dbReference>
<keyword evidence="3" id="KW-1015">Disulfide bond</keyword>